<protein>
    <recommendedName>
        <fullName evidence="3">HNH nuclease domain-containing protein</fullName>
    </recommendedName>
</protein>
<sequence length="695" mass="79591">MSEHRLTYNSQKVVALDPSNVMFTDEICERAYMMCVEYEQSDSSIAVKLRGRLLGCLVSEAINGTCQRYISNQIIKYGAFEGGLTKLCDIYIKHIIERVRNKEHVMGLVTYDEIDYISKAYDEGQFEVYEYDEQGLCNETVTEWNGRSVYEMTCLSEVCSFINTIIFATDTTGPLDSEQTPRLFYFKVMFFAKYRCYITDWVDAHHIELMKASGKDFTELAIDESTQPSVHLRGVHILPRFTKNEIMESIDQLPGEEPLTLSGLWKGYLEVSLRTLWDDNYYMSPNVLILEPDAGCMFNLLKIWLDHDTRPAALFNRNLASDVSILDMSAPGLSDRLIYNSKGATALNRENQSFADEFCKKAYSICVEYENDATSLIVKLRGRLLGCLVSGAINAKAQRFISNQIIKYSATDGGLERLSNIYIKHIIERVRNKEDVMGLPTYDEIEDVLEAHYKEKLAQAEAFFANINSTNFTESDNGNREKELEQFEKTDRNSKEIPCVHQVLKRGKYRCYVTNWTDAHHIAKMKSEGVDLAEHGINEAAQPQIYVRGVHILPRFTREEMHSVIDELPGEEPLTLYTLWNEYLDVYLESLCDKRYYDAPNLLILEPDAGCMFNEMRLWLDHDTRPETRVMRQDNYDAALDAPYFGSKTMEKYPVSVSLKGGLLPAPSHLRAHACVARACALSGFDEYFKIIGKI</sequence>
<gene>
    <name evidence="1" type="ORF">CVT24_004198</name>
</gene>
<keyword evidence="2" id="KW-1185">Reference proteome</keyword>
<organism evidence="1 2">
    <name type="scientific">Panaeolus cyanescens</name>
    <dbReference type="NCBI Taxonomy" id="181874"/>
    <lineage>
        <taxon>Eukaryota</taxon>
        <taxon>Fungi</taxon>
        <taxon>Dikarya</taxon>
        <taxon>Basidiomycota</taxon>
        <taxon>Agaricomycotina</taxon>
        <taxon>Agaricomycetes</taxon>
        <taxon>Agaricomycetidae</taxon>
        <taxon>Agaricales</taxon>
        <taxon>Agaricineae</taxon>
        <taxon>Galeropsidaceae</taxon>
        <taxon>Panaeolus</taxon>
    </lineage>
</organism>
<comment type="caution">
    <text evidence="1">The sequence shown here is derived from an EMBL/GenBank/DDBJ whole genome shotgun (WGS) entry which is preliminary data.</text>
</comment>
<dbReference type="Proteomes" id="UP000284842">
    <property type="component" value="Unassembled WGS sequence"/>
</dbReference>
<dbReference type="EMBL" id="NHTK01005258">
    <property type="protein sequence ID" value="PPQ81626.1"/>
    <property type="molecule type" value="Genomic_DNA"/>
</dbReference>
<evidence type="ECO:0000313" key="2">
    <source>
        <dbReference type="Proteomes" id="UP000284842"/>
    </source>
</evidence>
<evidence type="ECO:0000313" key="1">
    <source>
        <dbReference type="EMBL" id="PPQ81626.1"/>
    </source>
</evidence>
<reference evidence="1 2" key="1">
    <citation type="journal article" date="2018" name="Evol. Lett.">
        <title>Horizontal gene cluster transfer increased hallucinogenic mushroom diversity.</title>
        <authorList>
            <person name="Reynolds H.T."/>
            <person name="Vijayakumar V."/>
            <person name="Gluck-Thaler E."/>
            <person name="Korotkin H.B."/>
            <person name="Matheny P.B."/>
            <person name="Slot J.C."/>
        </authorList>
    </citation>
    <scope>NUCLEOTIDE SEQUENCE [LARGE SCALE GENOMIC DNA]</scope>
    <source>
        <strain evidence="1 2">2629</strain>
    </source>
</reference>
<dbReference type="AlphaFoldDB" id="A0A409WT27"/>
<evidence type="ECO:0008006" key="3">
    <source>
        <dbReference type="Google" id="ProtNLM"/>
    </source>
</evidence>
<dbReference type="OrthoDB" id="2104739at2759"/>
<dbReference type="InParanoid" id="A0A409WT27"/>
<name>A0A409WT27_9AGAR</name>
<proteinExistence type="predicted"/>
<accession>A0A409WT27</accession>